<keyword evidence="1" id="KW-1133">Transmembrane helix</keyword>
<dbReference type="AlphaFoldDB" id="A0A1M5VYQ5"/>
<name>A0A1M5VYQ5_9BACT</name>
<evidence type="ECO:0000313" key="2">
    <source>
        <dbReference type="EMBL" id="SHH80310.1"/>
    </source>
</evidence>
<dbReference type="Proteomes" id="UP000184212">
    <property type="component" value="Unassembled WGS sequence"/>
</dbReference>
<accession>A0A1M5VYQ5</accession>
<sequence>MGFIVFFLVCFSIVSIPLYVLVYDLGLYKRNLFRQLTDKGFTDIKLSRAVYEDLDENFQDDTVYFKDFIRTQFFRVRFHTVRYTDPEGKRWRAALRVESRYFTDLDVMIKKIDCLS</sequence>
<proteinExistence type="predicted"/>
<reference evidence="2 3" key="1">
    <citation type="submission" date="2016-11" db="EMBL/GenBank/DDBJ databases">
        <authorList>
            <person name="Jaros S."/>
            <person name="Januszkiewicz K."/>
            <person name="Wedrychowicz H."/>
        </authorList>
    </citation>
    <scope>NUCLEOTIDE SEQUENCE [LARGE SCALE GENOMIC DNA]</scope>
    <source>
        <strain evidence="2 3">DSM 24574</strain>
    </source>
</reference>
<dbReference type="STRING" id="947013.SAMN04488109_5523"/>
<keyword evidence="1" id="KW-0472">Membrane</keyword>
<dbReference type="EMBL" id="FQWQ01000004">
    <property type="protein sequence ID" value="SHH80310.1"/>
    <property type="molecule type" value="Genomic_DNA"/>
</dbReference>
<protein>
    <submittedName>
        <fullName evidence="2">Uncharacterized protein</fullName>
    </submittedName>
</protein>
<organism evidence="2 3">
    <name type="scientific">Chryseolinea serpens</name>
    <dbReference type="NCBI Taxonomy" id="947013"/>
    <lineage>
        <taxon>Bacteria</taxon>
        <taxon>Pseudomonadati</taxon>
        <taxon>Bacteroidota</taxon>
        <taxon>Cytophagia</taxon>
        <taxon>Cytophagales</taxon>
        <taxon>Fulvivirgaceae</taxon>
        <taxon>Chryseolinea</taxon>
    </lineage>
</organism>
<gene>
    <name evidence="2" type="ORF">SAMN04488109_5523</name>
</gene>
<keyword evidence="1" id="KW-0812">Transmembrane</keyword>
<keyword evidence="3" id="KW-1185">Reference proteome</keyword>
<feature type="transmembrane region" description="Helical" evidence="1">
    <location>
        <begin position="6"/>
        <end position="26"/>
    </location>
</feature>
<evidence type="ECO:0000256" key="1">
    <source>
        <dbReference type="SAM" id="Phobius"/>
    </source>
</evidence>
<evidence type="ECO:0000313" key="3">
    <source>
        <dbReference type="Proteomes" id="UP000184212"/>
    </source>
</evidence>